<evidence type="ECO:0000313" key="2">
    <source>
        <dbReference type="Proteomes" id="UP001304671"/>
    </source>
</evidence>
<gene>
    <name evidence="1" type="ORF">VB264_12675</name>
</gene>
<protein>
    <recommendedName>
        <fullName evidence="3">Uracil-DNA glycosylase-like domain-containing protein</fullName>
    </recommendedName>
</protein>
<dbReference type="RefSeq" id="WP_323249893.1">
    <property type="nucleotide sequence ID" value="NZ_JAYFUL010000019.1"/>
</dbReference>
<evidence type="ECO:0008006" key="3">
    <source>
        <dbReference type="Google" id="ProtNLM"/>
    </source>
</evidence>
<evidence type="ECO:0000313" key="1">
    <source>
        <dbReference type="EMBL" id="MEA5258643.1"/>
    </source>
</evidence>
<proteinExistence type="predicted"/>
<dbReference type="SUPFAM" id="SSF52141">
    <property type="entry name" value="Uracil-DNA glycosylase-like"/>
    <property type="match status" value="1"/>
</dbReference>
<keyword evidence="2" id="KW-1185">Reference proteome</keyword>
<reference evidence="1 2" key="1">
    <citation type="submission" date="2023-12" db="EMBL/GenBank/DDBJ databases">
        <title>Novel species of the genus Arcicella isolated from rivers.</title>
        <authorList>
            <person name="Lu H."/>
        </authorList>
    </citation>
    <scope>NUCLEOTIDE SEQUENCE [LARGE SCALE GENOMIC DNA]</scope>
    <source>
        <strain evidence="1 2">LMG 21963</strain>
    </source>
</reference>
<sequence length="233" mass="27087">MNLNIEENYPQAIQKWKEEIADTYDSFAKNKDFDLDLDFYVFQSSVQFAPPLLMIGANPGEGKSYSEFNKSNNRDRRTANDLGYDSNQFLANQQWHSRSLCNLFSGEKLLPMFENAVITNVAYFNTSNFVELKRRKSAREAINFSRKCNKELINILQPKNIILLGKVPLDELRIFFDEPEIPILKTRDEKTILIRQTSINGIPTFCIHHPSRNTEFNTGENLEIKKKKLEQIL</sequence>
<dbReference type="EMBL" id="JAYFUL010000019">
    <property type="protein sequence ID" value="MEA5258643.1"/>
    <property type="molecule type" value="Genomic_DNA"/>
</dbReference>
<accession>A0ABU5QNK1</accession>
<organism evidence="1 2">
    <name type="scientific">Arcicella aquatica</name>
    <dbReference type="NCBI Taxonomy" id="217141"/>
    <lineage>
        <taxon>Bacteria</taxon>
        <taxon>Pseudomonadati</taxon>
        <taxon>Bacteroidota</taxon>
        <taxon>Cytophagia</taxon>
        <taxon>Cytophagales</taxon>
        <taxon>Flectobacillaceae</taxon>
        <taxon>Arcicella</taxon>
    </lineage>
</organism>
<dbReference type="Gene3D" id="3.40.470.10">
    <property type="entry name" value="Uracil-DNA glycosylase-like domain"/>
    <property type="match status" value="1"/>
</dbReference>
<name>A0ABU5QNK1_9BACT</name>
<dbReference type="Proteomes" id="UP001304671">
    <property type="component" value="Unassembled WGS sequence"/>
</dbReference>
<dbReference type="InterPro" id="IPR036895">
    <property type="entry name" value="Uracil-DNA_glycosylase-like_sf"/>
</dbReference>
<comment type="caution">
    <text evidence="1">The sequence shown here is derived from an EMBL/GenBank/DDBJ whole genome shotgun (WGS) entry which is preliminary data.</text>
</comment>